<dbReference type="AlphaFoldDB" id="A0A5A8F0J7"/>
<dbReference type="EMBL" id="VFJB01000008">
    <property type="protein sequence ID" value="KAA0257388.1"/>
    <property type="molecule type" value="Genomic_DNA"/>
</dbReference>
<dbReference type="Proteomes" id="UP000322876">
    <property type="component" value="Unassembled WGS sequence"/>
</dbReference>
<organism evidence="1 2">
    <name type="scientific">Deferribacter autotrophicus</name>
    <dbReference type="NCBI Taxonomy" id="500465"/>
    <lineage>
        <taxon>Bacteria</taxon>
        <taxon>Pseudomonadati</taxon>
        <taxon>Deferribacterota</taxon>
        <taxon>Deferribacteres</taxon>
        <taxon>Deferribacterales</taxon>
        <taxon>Deferribacteraceae</taxon>
        <taxon>Deferribacter</taxon>
    </lineage>
</organism>
<accession>A0A5A8F0J7</accession>
<protein>
    <submittedName>
        <fullName evidence="1">TIGR02757 family protein</fullName>
    </submittedName>
</protein>
<dbReference type="InterPro" id="IPR014127">
    <property type="entry name" value="CHP02757"/>
</dbReference>
<keyword evidence="2" id="KW-1185">Reference proteome</keyword>
<gene>
    <name evidence="1" type="ORF">FHQ18_10090</name>
</gene>
<name>A0A5A8F0J7_9BACT</name>
<dbReference type="Pfam" id="PF09674">
    <property type="entry name" value="DUF2400"/>
    <property type="match status" value="1"/>
</dbReference>
<dbReference type="NCBIfam" id="TIGR02757">
    <property type="entry name" value="TIGR02757 family protein"/>
    <property type="match status" value="1"/>
</dbReference>
<dbReference type="OrthoDB" id="9773332at2"/>
<dbReference type="RefSeq" id="WP_149267061.1">
    <property type="nucleotide sequence ID" value="NZ_VFJB01000008.1"/>
</dbReference>
<evidence type="ECO:0000313" key="1">
    <source>
        <dbReference type="EMBL" id="KAA0257388.1"/>
    </source>
</evidence>
<proteinExistence type="predicted"/>
<reference evidence="1 2" key="1">
    <citation type="submission" date="2019-06" db="EMBL/GenBank/DDBJ databases">
        <title>Genomic insights into carbon and energy metabolism of Deferribacter autotrophicus revealed new metabolic traits in the phylum Deferribacteres.</title>
        <authorList>
            <person name="Slobodkin A.I."/>
            <person name="Slobodkina G.B."/>
            <person name="Allioux M."/>
            <person name="Alain K."/>
            <person name="Jebbar M."/>
            <person name="Shadrin V."/>
            <person name="Kublanov I.V."/>
            <person name="Toshchakov S.V."/>
            <person name="Bonch-Osmolovskaya E.A."/>
        </authorList>
    </citation>
    <scope>NUCLEOTIDE SEQUENCE [LARGE SCALE GENOMIC DNA]</scope>
    <source>
        <strain evidence="1 2">SL50</strain>
    </source>
</reference>
<evidence type="ECO:0000313" key="2">
    <source>
        <dbReference type="Proteomes" id="UP000322876"/>
    </source>
</evidence>
<comment type="caution">
    <text evidence="1">The sequence shown here is derived from an EMBL/GenBank/DDBJ whole genome shotgun (WGS) entry which is preliminary data.</text>
</comment>
<sequence length="269" mass="32611">MKDFLDIIYKKYNNKDYIGTDPVIYPHKLAGNKEFIAFISSVFAYGKVSLIQRFLDLFFTEYGVDPFKKKNKKSIYYRFQKEDDIYKLYQFLHKIYKDYGSLYNYFIKQSANIEVAYDKFRNEFFDYFDHDVTNGLTFLLPDIMKSAAKRIRMFFRWMVRKDEIDFGLWAGYNKKELKFPLDIHILTYAYKHNIINNKINSRKNVEKITDFFKSIDEDDPVKYDFAITRLGMIYRCKYTKSESCESCEWKKQCFLIDNYKRSYILTMNI</sequence>